<comment type="caution">
    <text evidence="2">The sequence shown here is derived from an EMBL/GenBank/DDBJ whole genome shotgun (WGS) entry which is preliminary data.</text>
</comment>
<dbReference type="AlphaFoldDB" id="A0A9W6GPL3"/>
<evidence type="ECO:0000259" key="1">
    <source>
        <dbReference type="Pfam" id="PF06381"/>
    </source>
</evidence>
<sequence>MARKKRIQKNRAEPKGQIVTNKSLKNKEGRGFDSLSIDPTKVDNLNFKQEKTYYDNNEFIQRIISIPILDAAKDGIKILFDNEGDQERFKNYIQDKDLDIEKLAIRMGIISRKHGTSIMYGVFDELGGASLSEDLGRITGVRKFNVQGSNVIQEIKYNDDFLSEDFGDIKVLKLSKKPFGDVVVHKSRVHLLHNRGGKTKKGTGISQLQKLRMELMMTHTIKWSLAEIAYRLNWIFFKTKKAVAGQDQEQEEFLKDINTKTQAFISREDGVESINAGTGVNPVNWYQFVMEVISSCTGIPKQRLLGQQKGVLAAGQEDREQYFQMLEVTRKRDMEPTINFIVKKVAEAINLGKYEIQWGDLRALSEKDSIDLADAKVELLNKLIDAFNKLAGTKGRETARAAVFELANSLDFDEGMLEQLAKVTGHES</sequence>
<name>A0A9W6GPL3_9FUSO</name>
<dbReference type="Proteomes" id="UP001144471">
    <property type="component" value="Unassembled WGS sequence"/>
</dbReference>
<dbReference type="Pfam" id="PF06381">
    <property type="entry name" value="Phage_portal_3"/>
    <property type="match status" value="1"/>
</dbReference>
<dbReference type="RefSeq" id="WP_281837410.1">
    <property type="nucleotide sequence ID" value="NZ_BSDY01000023.1"/>
</dbReference>
<protein>
    <recommendedName>
        <fullName evidence="1">Anti-CBASS protein Acb1-like N-terminal domain-containing protein</fullName>
    </recommendedName>
</protein>
<gene>
    <name evidence="2" type="ORF">PM10SUCC1_32480</name>
</gene>
<organism evidence="2 3">
    <name type="scientific">Propionigenium maris DSM 9537</name>
    <dbReference type="NCBI Taxonomy" id="1123000"/>
    <lineage>
        <taxon>Bacteria</taxon>
        <taxon>Fusobacteriati</taxon>
        <taxon>Fusobacteriota</taxon>
        <taxon>Fusobacteriia</taxon>
        <taxon>Fusobacteriales</taxon>
        <taxon>Fusobacteriaceae</taxon>
        <taxon>Propionigenium</taxon>
    </lineage>
</organism>
<evidence type="ECO:0000313" key="3">
    <source>
        <dbReference type="Proteomes" id="UP001144471"/>
    </source>
</evidence>
<feature type="domain" description="Anti-CBASS protein Acb1-like N-terminal" evidence="1">
    <location>
        <begin position="52"/>
        <end position="380"/>
    </location>
</feature>
<evidence type="ECO:0000313" key="2">
    <source>
        <dbReference type="EMBL" id="GLI57734.1"/>
    </source>
</evidence>
<dbReference type="EMBL" id="BSDY01000023">
    <property type="protein sequence ID" value="GLI57734.1"/>
    <property type="molecule type" value="Genomic_DNA"/>
</dbReference>
<proteinExistence type="predicted"/>
<keyword evidence="3" id="KW-1185">Reference proteome</keyword>
<reference evidence="2" key="1">
    <citation type="submission" date="2022-12" db="EMBL/GenBank/DDBJ databases">
        <title>Reference genome sequencing for broad-spectrum identification of bacterial and archaeal isolates by mass spectrometry.</title>
        <authorList>
            <person name="Sekiguchi Y."/>
            <person name="Tourlousse D.M."/>
        </authorList>
    </citation>
    <scope>NUCLEOTIDE SEQUENCE</scope>
    <source>
        <strain evidence="2">10succ1</strain>
    </source>
</reference>
<accession>A0A9W6GPL3</accession>
<dbReference type="InterPro" id="IPR024459">
    <property type="entry name" value="Acb1-like_N"/>
</dbReference>